<dbReference type="InterPro" id="IPR004812">
    <property type="entry name" value="Efflux_drug-R_Bcr/CmlA"/>
</dbReference>
<protein>
    <recommendedName>
        <fullName evidence="8">Bcr/CflA family efflux transporter</fullName>
    </recommendedName>
</protein>
<keyword evidence="6 8" id="KW-1133">Transmembrane helix</keyword>
<dbReference type="AlphaFoldDB" id="A0A916ZS47"/>
<feature type="transmembrane region" description="Helical" evidence="8">
    <location>
        <begin position="281"/>
        <end position="301"/>
    </location>
</feature>
<evidence type="ECO:0000256" key="8">
    <source>
        <dbReference type="RuleBase" id="RU365088"/>
    </source>
</evidence>
<dbReference type="GO" id="GO:0015385">
    <property type="term" value="F:sodium:proton antiporter activity"/>
    <property type="evidence" value="ECO:0007669"/>
    <property type="project" value="TreeGrafter"/>
</dbReference>
<dbReference type="InterPro" id="IPR011701">
    <property type="entry name" value="MFS"/>
</dbReference>
<dbReference type="SUPFAM" id="SSF103473">
    <property type="entry name" value="MFS general substrate transporter"/>
    <property type="match status" value="1"/>
</dbReference>
<organism evidence="10 11">
    <name type="scientific">Aureimonas endophytica</name>
    <dbReference type="NCBI Taxonomy" id="2027858"/>
    <lineage>
        <taxon>Bacteria</taxon>
        <taxon>Pseudomonadati</taxon>
        <taxon>Pseudomonadota</taxon>
        <taxon>Alphaproteobacteria</taxon>
        <taxon>Hyphomicrobiales</taxon>
        <taxon>Aurantimonadaceae</taxon>
        <taxon>Aureimonas</taxon>
    </lineage>
</organism>
<comment type="similarity">
    <text evidence="2 8">Belongs to the major facilitator superfamily. Bcr/CmlA family.</text>
</comment>
<feature type="transmembrane region" description="Helical" evidence="8">
    <location>
        <begin position="103"/>
        <end position="120"/>
    </location>
</feature>
<comment type="subcellular location">
    <subcellularLocation>
        <location evidence="8">Cell inner membrane</location>
        <topology evidence="8">Multi-pass membrane protein</topology>
    </subcellularLocation>
    <subcellularLocation>
        <location evidence="1">Cell membrane</location>
        <topology evidence="1">Multi-pass membrane protein</topology>
    </subcellularLocation>
</comment>
<feature type="transmembrane region" description="Helical" evidence="8">
    <location>
        <begin position="132"/>
        <end position="156"/>
    </location>
</feature>
<feature type="transmembrane region" description="Helical" evidence="8">
    <location>
        <begin position="342"/>
        <end position="363"/>
    </location>
</feature>
<dbReference type="RefSeq" id="WP_188910421.1">
    <property type="nucleotide sequence ID" value="NZ_BMIQ01000005.1"/>
</dbReference>
<evidence type="ECO:0000313" key="11">
    <source>
        <dbReference type="Proteomes" id="UP000644699"/>
    </source>
</evidence>
<dbReference type="NCBIfam" id="TIGR00710">
    <property type="entry name" value="efflux_Bcr_CflA"/>
    <property type="match status" value="1"/>
</dbReference>
<evidence type="ECO:0000256" key="2">
    <source>
        <dbReference type="ARBA" id="ARBA00006236"/>
    </source>
</evidence>
<feature type="transmembrane region" description="Helical" evidence="8">
    <location>
        <begin position="248"/>
        <end position="269"/>
    </location>
</feature>
<evidence type="ECO:0000256" key="7">
    <source>
        <dbReference type="ARBA" id="ARBA00023136"/>
    </source>
</evidence>
<feature type="domain" description="Major facilitator superfamily (MFS) profile" evidence="9">
    <location>
        <begin position="8"/>
        <end position="396"/>
    </location>
</feature>
<feature type="transmembrane region" description="Helical" evidence="8">
    <location>
        <begin position="75"/>
        <end position="97"/>
    </location>
</feature>
<dbReference type="Proteomes" id="UP000644699">
    <property type="component" value="Unassembled WGS sequence"/>
</dbReference>
<dbReference type="GO" id="GO:0005886">
    <property type="term" value="C:plasma membrane"/>
    <property type="evidence" value="ECO:0007669"/>
    <property type="project" value="UniProtKB-SubCell"/>
</dbReference>
<evidence type="ECO:0000256" key="1">
    <source>
        <dbReference type="ARBA" id="ARBA00004651"/>
    </source>
</evidence>
<dbReference type="Pfam" id="PF07690">
    <property type="entry name" value="MFS_1"/>
    <property type="match status" value="1"/>
</dbReference>
<evidence type="ECO:0000256" key="4">
    <source>
        <dbReference type="ARBA" id="ARBA00022475"/>
    </source>
</evidence>
<feature type="transmembrane region" description="Helical" evidence="8">
    <location>
        <begin position="203"/>
        <end position="236"/>
    </location>
</feature>
<dbReference type="InterPro" id="IPR036259">
    <property type="entry name" value="MFS_trans_sf"/>
</dbReference>
<feature type="transmembrane region" description="Helical" evidence="8">
    <location>
        <begin position="307"/>
        <end position="330"/>
    </location>
</feature>
<proteinExistence type="inferred from homology"/>
<dbReference type="PANTHER" id="PTHR23502:SF132">
    <property type="entry name" value="POLYAMINE TRANSPORTER 2-RELATED"/>
    <property type="match status" value="1"/>
</dbReference>
<dbReference type="GO" id="GO:0042910">
    <property type="term" value="F:xenobiotic transmembrane transporter activity"/>
    <property type="evidence" value="ECO:0007669"/>
    <property type="project" value="InterPro"/>
</dbReference>
<dbReference type="InterPro" id="IPR020846">
    <property type="entry name" value="MFS_dom"/>
</dbReference>
<sequence>MHSSLFRSALVLGLLSAVGPFSIDMYLPAMPEIGQSLGVSATAVQLSITLYLLAFGVTQFIWGPMADAYGRKPPLVAGIALFILGSIGCALAPSLGWLLAGRVVQGIGAASVGVVPRAIARDRFTGAEATRLLAMVMLVIAVSPMLAPLVGSLVLVHGGWRLVFAILVGIGVMSLLVTLLALPETLDARNRTPVNLRSMARGCRVLLADPVFMSLSFVSAFGFGSFFVFIAAASFVYTIHFGLGQTEFALAFATNAFGFFAASQAAAGLTERFGVMAMVRYPLVGFAATTLALLVLTGLGFGTLPVIIGLLFVANAFLGLVMPVAFVMAIEEHGEIAGLASSLSGTLQMVTGSLVVTLLAPFFDDTPLPMVAAIALCGACAALVGLAAFRRVPVAAAEKTG</sequence>
<reference evidence="10" key="2">
    <citation type="submission" date="2020-09" db="EMBL/GenBank/DDBJ databases">
        <authorList>
            <person name="Sun Q."/>
            <person name="Zhou Y."/>
        </authorList>
    </citation>
    <scope>NUCLEOTIDE SEQUENCE</scope>
    <source>
        <strain evidence="10">CGMCC 1.15367</strain>
    </source>
</reference>
<keyword evidence="8" id="KW-0997">Cell inner membrane</keyword>
<comment type="caution">
    <text evidence="8">Lacks conserved residue(s) required for the propagation of feature annotation.</text>
</comment>
<dbReference type="CDD" id="cd17320">
    <property type="entry name" value="MFS_MdfA_MDR_like"/>
    <property type="match status" value="1"/>
</dbReference>
<dbReference type="PROSITE" id="PS50850">
    <property type="entry name" value="MFS"/>
    <property type="match status" value="1"/>
</dbReference>
<evidence type="ECO:0000259" key="9">
    <source>
        <dbReference type="PROSITE" id="PS50850"/>
    </source>
</evidence>
<evidence type="ECO:0000256" key="3">
    <source>
        <dbReference type="ARBA" id="ARBA00022448"/>
    </source>
</evidence>
<dbReference type="PANTHER" id="PTHR23502">
    <property type="entry name" value="MAJOR FACILITATOR SUPERFAMILY"/>
    <property type="match status" value="1"/>
</dbReference>
<keyword evidence="5 8" id="KW-0812">Transmembrane</keyword>
<gene>
    <name evidence="10" type="ORF">GCM10011390_33060</name>
</gene>
<keyword evidence="11" id="KW-1185">Reference proteome</keyword>
<dbReference type="GO" id="GO:1990961">
    <property type="term" value="P:xenobiotic detoxification by transmembrane export across the plasma membrane"/>
    <property type="evidence" value="ECO:0007669"/>
    <property type="project" value="InterPro"/>
</dbReference>
<evidence type="ECO:0000256" key="6">
    <source>
        <dbReference type="ARBA" id="ARBA00022989"/>
    </source>
</evidence>
<feature type="transmembrane region" description="Helical" evidence="8">
    <location>
        <begin position="162"/>
        <end position="182"/>
    </location>
</feature>
<comment type="caution">
    <text evidence="10">The sequence shown here is derived from an EMBL/GenBank/DDBJ whole genome shotgun (WGS) entry which is preliminary data.</text>
</comment>
<keyword evidence="4" id="KW-1003">Cell membrane</keyword>
<name>A0A916ZS47_9HYPH</name>
<accession>A0A916ZS47</accession>
<feature type="transmembrane region" description="Helical" evidence="8">
    <location>
        <begin position="369"/>
        <end position="389"/>
    </location>
</feature>
<feature type="transmembrane region" description="Helical" evidence="8">
    <location>
        <begin position="44"/>
        <end position="63"/>
    </location>
</feature>
<reference evidence="10" key="1">
    <citation type="journal article" date="2014" name="Int. J. Syst. Evol. Microbiol.">
        <title>Complete genome sequence of Corynebacterium casei LMG S-19264T (=DSM 44701T), isolated from a smear-ripened cheese.</title>
        <authorList>
            <consortium name="US DOE Joint Genome Institute (JGI-PGF)"/>
            <person name="Walter F."/>
            <person name="Albersmeier A."/>
            <person name="Kalinowski J."/>
            <person name="Ruckert C."/>
        </authorList>
    </citation>
    <scope>NUCLEOTIDE SEQUENCE</scope>
    <source>
        <strain evidence="10">CGMCC 1.15367</strain>
    </source>
</reference>
<dbReference type="EMBL" id="BMIQ01000005">
    <property type="protein sequence ID" value="GGE11381.1"/>
    <property type="molecule type" value="Genomic_DNA"/>
</dbReference>
<keyword evidence="7 8" id="KW-0472">Membrane</keyword>
<keyword evidence="3 8" id="KW-0813">Transport</keyword>
<evidence type="ECO:0000313" key="10">
    <source>
        <dbReference type="EMBL" id="GGE11381.1"/>
    </source>
</evidence>
<evidence type="ECO:0000256" key="5">
    <source>
        <dbReference type="ARBA" id="ARBA00022692"/>
    </source>
</evidence>
<dbReference type="Gene3D" id="1.20.1720.10">
    <property type="entry name" value="Multidrug resistance protein D"/>
    <property type="match status" value="1"/>
</dbReference>